<evidence type="ECO:0000259" key="1">
    <source>
        <dbReference type="Pfam" id="PF00291"/>
    </source>
</evidence>
<protein>
    <recommendedName>
        <fullName evidence="1">Tryptophan synthase beta chain-like PALP domain-containing protein</fullName>
    </recommendedName>
</protein>
<proteinExistence type="predicted"/>
<keyword evidence="3" id="KW-1185">Reference proteome</keyword>
<organism evidence="2 3">
    <name type="scientific">Chrysophaeum taylorii</name>
    <dbReference type="NCBI Taxonomy" id="2483200"/>
    <lineage>
        <taxon>Eukaryota</taxon>
        <taxon>Sar</taxon>
        <taxon>Stramenopiles</taxon>
        <taxon>Ochrophyta</taxon>
        <taxon>Pelagophyceae</taxon>
        <taxon>Pelagomonadales</taxon>
        <taxon>Pelagomonadaceae</taxon>
        <taxon>Chrysophaeum</taxon>
    </lineage>
</organism>
<dbReference type="InterPro" id="IPR036052">
    <property type="entry name" value="TrpB-like_PALP_sf"/>
</dbReference>
<dbReference type="AlphaFoldDB" id="A0AAD7UNM3"/>
<accession>A0AAD7UNM3</accession>
<dbReference type="EMBL" id="JAQMWT010000034">
    <property type="protein sequence ID" value="KAJ8613245.1"/>
    <property type="molecule type" value="Genomic_DNA"/>
</dbReference>
<gene>
    <name evidence="2" type="ORF">CTAYLR_004545</name>
</gene>
<dbReference type="Pfam" id="PF00291">
    <property type="entry name" value="PALP"/>
    <property type="match status" value="1"/>
</dbReference>
<dbReference type="GO" id="GO:0009088">
    <property type="term" value="P:threonine biosynthetic process"/>
    <property type="evidence" value="ECO:0007669"/>
    <property type="project" value="TreeGrafter"/>
</dbReference>
<dbReference type="PANTHER" id="PTHR42690:SF1">
    <property type="entry name" value="THREONINE SYNTHASE-LIKE 2"/>
    <property type="match status" value="1"/>
</dbReference>
<dbReference type="Proteomes" id="UP001230188">
    <property type="component" value="Unassembled WGS sequence"/>
</dbReference>
<reference evidence="2" key="1">
    <citation type="submission" date="2023-01" db="EMBL/GenBank/DDBJ databases">
        <title>Metagenome sequencing of chrysophaentin producing Chrysophaeum taylorii.</title>
        <authorList>
            <person name="Davison J."/>
            <person name="Bewley C."/>
        </authorList>
    </citation>
    <scope>NUCLEOTIDE SEQUENCE</scope>
    <source>
        <strain evidence="2">NIES-1699</strain>
    </source>
</reference>
<feature type="domain" description="Tryptophan synthase beta chain-like PALP" evidence="1">
    <location>
        <begin position="32"/>
        <end position="331"/>
    </location>
</feature>
<comment type="caution">
    <text evidence="2">The sequence shown here is derived from an EMBL/GenBank/DDBJ whole genome shotgun (WGS) entry which is preliminary data.</text>
</comment>
<dbReference type="PANTHER" id="PTHR42690">
    <property type="entry name" value="THREONINE SYNTHASE FAMILY MEMBER"/>
    <property type="match status" value="1"/>
</dbReference>
<dbReference type="InterPro" id="IPR001926">
    <property type="entry name" value="TrpB-like_PALP"/>
</dbReference>
<dbReference type="Gene3D" id="3.40.50.1100">
    <property type="match status" value="2"/>
</dbReference>
<evidence type="ECO:0000313" key="3">
    <source>
        <dbReference type="Proteomes" id="UP001230188"/>
    </source>
</evidence>
<dbReference type="InterPro" id="IPR051166">
    <property type="entry name" value="Threonine_Synthase"/>
</dbReference>
<name>A0AAD7UNM3_9STRA</name>
<sequence length="406" mass="43930">MEGFEDLVKACYGEFEAPVVNLSPLRGGVVAELFHGPTQCFKDLSMPFLVRVLARFAAERGARKTLVVSTTGDTGPAAVRAVSSVASPYLRVLCFYPEGMISDYQRKQMTTVENATIASFDGGGDDMDAPLKKLGREEKGLCGANSYNIARPLAQMVHFFWIALKVGPCDVVVPTGAMGNLVAATMAKLRGAPIGKIVAATNSNDFSYRALTTGDCARSKQMLKTLSDAINIQTPYNFERLLYYNGAEDAAARGVSGEGRLEPDLVATLRENYDAVRVDDDRMLRALREVASSGTYVPDPHAAVALAAAQDLGMLDMNRASPRRTTVVVATAHACKFRVAVEKAVGRERWASLAATFPPRVAETLAAPEKPPYRLKKNPGESLEDAQARWIDIVRNNLLLPLAEAE</sequence>
<dbReference type="SUPFAM" id="SSF53686">
    <property type="entry name" value="Tryptophan synthase beta subunit-like PLP-dependent enzymes"/>
    <property type="match status" value="1"/>
</dbReference>
<dbReference type="GO" id="GO:0004795">
    <property type="term" value="F:threonine synthase activity"/>
    <property type="evidence" value="ECO:0007669"/>
    <property type="project" value="TreeGrafter"/>
</dbReference>
<evidence type="ECO:0000313" key="2">
    <source>
        <dbReference type="EMBL" id="KAJ8613245.1"/>
    </source>
</evidence>